<dbReference type="EMBL" id="ML976700">
    <property type="protein sequence ID" value="KAF1970511.1"/>
    <property type="molecule type" value="Genomic_DNA"/>
</dbReference>
<reference evidence="2" key="1">
    <citation type="journal article" date="2020" name="Stud. Mycol.">
        <title>101 Dothideomycetes genomes: a test case for predicting lifestyles and emergence of pathogens.</title>
        <authorList>
            <person name="Haridas S."/>
            <person name="Albert R."/>
            <person name="Binder M."/>
            <person name="Bloem J."/>
            <person name="Labutti K."/>
            <person name="Salamov A."/>
            <person name="Andreopoulos B."/>
            <person name="Baker S."/>
            <person name="Barry K."/>
            <person name="Bills G."/>
            <person name="Bluhm B."/>
            <person name="Cannon C."/>
            <person name="Castanera R."/>
            <person name="Culley D."/>
            <person name="Daum C."/>
            <person name="Ezra D."/>
            <person name="Gonzalez J."/>
            <person name="Henrissat B."/>
            <person name="Kuo A."/>
            <person name="Liang C."/>
            <person name="Lipzen A."/>
            <person name="Lutzoni F."/>
            <person name="Magnuson J."/>
            <person name="Mondo S."/>
            <person name="Nolan M."/>
            <person name="Ohm R."/>
            <person name="Pangilinan J."/>
            <person name="Park H.-J."/>
            <person name="Ramirez L."/>
            <person name="Alfaro M."/>
            <person name="Sun H."/>
            <person name="Tritt A."/>
            <person name="Yoshinaga Y."/>
            <person name="Zwiers L.-H."/>
            <person name="Turgeon B."/>
            <person name="Goodwin S."/>
            <person name="Spatafora J."/>
            <person name="Crous P."/>
            <person name="Grigoriev I."/>
        </authorList>
    </citation>
    <scope>NUCLEOTIDE SEQUENCE</scope>
    <source>
        <strain evidence="2">CBS 107.79</strain>
    </source>
</reference>
<organism evidence="2 3">
    <name type="scientific">Bimuria novae-zelandiae CBS 107.79</name>
    <dbReference type="NCBI Taxonomy" id="1447943"/>
    <lineage>
        <taxon>Eukaryota</taxon>
        <taxon>Fungi</taxon>
        <taxon>Dikarya</taxon>
        <taxon>Ascomycota</taxon>
        <taxon>Pezizomycotina</taxon>
        <taxon>Dothideomycetes</taxon>
        <taxon>Pleosporomycetidae</taxon>
        <taxon>Pleosporales</taxon>
        <taxon>Massarineae</taxon>
        <taxon>Didymosphaeriaceae</taxon>
        <taxon>Bimuria</taxon>
    </lineage>
</organism>
<evidence type="ECO:0000313" key="3">
    <source>
        <dbReference type="Proteomes" id="UP000800036"/>
    </source>
</evidence>
<sequence>MLGRPPRLKRLFSTNVPLLKALLLIEQHQSACLSAGWGGAQRVERHLLSDQAFYAVKTAALALQDPGPSHRPAGVTSFLPPTPSASVSCHDQTKAPHSTQAATQLPPTPPPLSLGSRTAHACATCPGAAWCTFRLSSLSRTTLLTERRSRTAPNLLPFSFSTATQAGPRYKDPRAAAGVSRIALIGSS</sequence>
<dbReference type="Proteomes" id="UP000800036">
    <property type="component" value="Unassembled WGS sequence"/>
</dbReference>
<dbReference type="AlphaFoldDB" id="A0A6A5UZT1"/>
<keyword evidence="3" id="KW-1185">Reference proteome</keyword>
<protein>
    <submittedName>
        <fullName evidence="2">Uncharacterized protein</fullName>
    </submittedName>
</protein>
<proteinExistence type="predicted"/>
<feature type="region of interest" description="Disordered" evidence="1">
    <location>
        <begin position="65"/>
        <end position="106"/>
    </location>
</feature>
<gene>
    <name evidence="2" type="ORF">BU23DRAFT_208492</name>
</gene>
<evidence type="ECO:0000256" key="1">
    <source>
        <dbReference type="SAM" id="MobiDB-lite"/>
    </source>
</evidence>
<name>A0A6A5UZT1_9PLEO</name>
<accession>A0A6A5UZT1</accession>
<evidence type="ECO:0000313" key="2">
    <source>
        <dbReference type="EMBL" id="KAF1970511.1"/>
    </source>
</evidence>